<evidence type="ECO:0000313" key="8">
    <source>
        <dbReference type="EMBL" id="KAJ7700699.1"/>
    </source>
</evidence>
<evidence type="ECO:0000256" key="4">
    <source>
        <dbReference type="ARBA" id="ARBA00022989"/>
    </source>
</evidence>
<evidence type="ECO:0000313" key="9">
    <source>
        <dbReference type="Proteomes" id="UP001221757"/>
    </source>
</evidence>
<dbReference type="PANTHER" id="PTHR23501">
    <property type="entry name" value="MAJOR FACILITATOR SUPERFAMILY"/>
    <property type="match status" value="1"/>
</dbReference>
<feature type="transmembrane region" description="Helical" evidence="6">
    <location>
        <begin position="22"/>
        <end position="47"/>
    </location>
</feature>
<feature type="transmembrane region" description="Helical" evidence="6">
    <location>
        <begin position="405"/>
        <end position="430"/>
    </location>
</feature>
<dbReference type="GO" id="GO:0000329">
    <property type="term" value="C:fungal-type vacuole membrane"/>
    <property type="evidence" value="ECO:0007669"/>
    <property type="project" value="TreeGrafter"/>
</dbReference>
<feature type="transmembrane region" description="Helical" evidence="6">
    <location>
        <begin position="270"/>
        <end position="288"/>
    </location>
</feature>
<dbReference type="EMBL" id="JARKIE010000019">
    <property type="protein sequence ID" value="KAJ7700699.1"/>
    <property type="molecule type" value="Genomic_DNA"/>
</dbReference>
<dbReference type="Proteomes" id="UP001221757">
    <property type="component" value="Unassembled WGS sequence"/>
</dbReference>
<feature type="transmembrane region" description="Helical" evidence="6">
    <location>
        <begin position="91"/>
        <end position="109"/>
    </location>
</feature>
<feature type="transmembrane region" description="Helical" evidence="6">
    <location>
        <begin position="115"/>
        <end position="140"/>
    </location>
</feature>
<dbReference type="PANTHER" id="PTHR23501:SF191">
    <property type="entry name" value="VACUOLAR BASIC AMINO ACID TRANSPORTER 4"/>
    <property type="match status" value="1"/>
</dbReference>
<evidence type="ECO:0000256" key="6">
    <source>
        <dbReference type="SAM" id="Phobius"/>
    </source>
</evidence>
<dbReference type="AlphaFoldDB" id="A0AAD7DY46"/>
<feature type="domain" description="Major facilitator superfamily (MFS) profile" evidence="7">
    <location>
        <begin position="25"/>
        <end position="498"/>
    </location>
</feature>
<feature type="transmembrane region" description="Helical" evidence="6">
    <location>
        <begin position="378"/>
        <end position="399"/>
    </location>
</feature>
<evidence type="ECO:0000256" key="2">
    <source>
        <dbReference type="ARBA" id="ARBA00022448"/>
    </source>
</evidence>
<evidence type="ECO:0000259" key="7">
    <source>
        <dbReference type="PROSITE" id="PS50850"/>
    </source>
</evidence>
<dbReference type="Gene3D" id="1.20.1250.20">
    <property type="entry name" value="MFS general substrate transporter like domains"/>
    <property type="match status" value="1"/>
</dbReference>
<dbReference type="Pfam" id="PF07690">
    <property type="entry name" value="MFS_1"/>
    <property type="match status" value="1"/>
</dbReference>
<comment type="subcellular location">
    <subcellularLocation>
        <location evidence="1">Endomembrane system</location>
        <topology evidence="1">Multi-pass membrane protein</topology>
    </subcellularLocation>
</comment>
<evidence type="ECO:0000256" key="1">
    <source>
        <dbReference type="ARBA" id="ARBA00004127"/>
    </source>
</evidence>
<dbReference type="InterPro" id="IPR020846">
    <property type="entry name" value="MFS_dom"/>
</dbReference>
<feature type="transmembrane region" description="Helical" evidence="6">
    <location>
        <begin position="59"/>
        <end position="79"/>
    </location>
</feature>
<comment type="caution">
    <text evidence="8">The sequence shown here is derived from an EMBL/GenBank/DDBJ whole genome shotgun (WGS) entry which is preliminary data.</text>
</comment>
<proteinExistence type="predicted"/>
<feature type="transmembrane region" description="Helical" evidence="6">
    <location>
        <begin position="237"/>
        <end position="258"/>
    </location>
</feature>
<protein>
    <submittedName>
        <fullName evidence="8">MFS general substrate transporter</fullName>
    </submittedName>
</protein>
<gene>
    <name evidence="8" type="ORF">B0H17DRAFT_1157805</name>
</gene>
<evidence type="ECO:0000256" key="3">
    <source>
        <dbReference type="ARBA" id="ARBA00022692"/>
    </source>
</evidence>
<organism evidence="8 9">
    <name type="scientific">Mycena rosella</name>
    <name type="common">Pink bonnet</name>
    <name type="synonym">Agaricus rosellus</name>
    <dbReference type="NCBI Taxonomy" id="1033263"/>
    <lineage>
        <taxon>Eukaryota</taxon>
        <taxon>Fungi</taxon>
        <taxon>Dikarya</taxon>
        <taxon>Basidiomycota</taxon>
        <taxon>Agaricomycotina</taxon>
        <taxon>Agaricomycetes</taxon>
        <taxon>Agaricomycetidae</taxon>
        <taxon>Agaricales</taxon>
        <taxon>Marasmiineae</taxon>
        <taxon>Mycenaceae</taxon>
        <taxon>Mycena</taxon>
    </lineage>
</organism>
<sequence>MATETTPLVPKAPATPPTRRDFALLMTGLWSLVFISSLDATIVATLISTIGSSLESMQLSSWIGTAYLLSLCAFTPLYGRLANILGRRPSVLFAGTLFGVGTILCGFARNMSQIIAFRALAGIGGSGMTVVGSVIVSDNVSLKSRGLYQGCQYSSRRSSTYANLQTLTVTNLLFALGGAIGAPLGGWLGDTIGWRAAFLCQSPFVIFGLSLLYLKVREPASVLAAAGTSISAKLRRIDYAGSASLVLALLTFLVGMNFKTTAAYEWESPRVWGFMTAGAVLACLFVLIELKFAVEPIMPIAMLKRRTPGFVALVSWYLKNWRPGLLSFSTVYNTPLHFTAARLRTSANAGSHLIPNSVCVAIGSLSAGWYMRKTGRYWLLQAIAGLCVIGANLTLASWNTDTPEWVLYTTLMPSGFGFSTTLTTTLLALIASVPREDIPLATGISYLFRTTGQVLGVSLSAALTQTLLARNLRARIVGEGAADTIAKILASTAYIHTLPEDLQHKASESWALALRTVFYCQIASSPSPSRCGLAVSLFLSALPIEEYALPDTVGAAPVKRTAPDAEAARD</sequence>
<accession>A0AAD7DY46</accession>
<keyword evidence="3 6" id="KW-0812">Transmembrane</keyword>
<keyword evidence="5 6" id="KW-0472">Membrane</keyword>
<keyword evidence="4 6" id="KW-1133">Transmembrane helix</keyword>
<name>A0AAD7DY46_MYCRO</name>
<keyword evidence="9" id="KW-1185">Reference proteome</keyword>
<dbReference type="PROSITE" id="PS50850">
    <property type="entry name" value="MFS"/>
    <property type="match status" value="1"/>
</dbReference>
<feature type="transmembrane region" description="Helical" evidence="6">
    <location>
        <begin position="161"/>
        <end position="180"/>
    </location>
</feature>
<dbReference type="GO" id="GO:0012505">
    <property type="term" value="C:endomembrane system"/>
    <property type="evidence" value="ECO:0007669"/>
    <property type="project" value="UniProtKB-SubCell"/>
</dbReference>
<dbReference type="SUPFAM" id="SSF103473">
    <property type="entry name" value="MFS general substrate transporter"/>
    <property type="match status" value="1"/>
</dbReference>
<dbReference type="InterPro" id="IPR036259">
    <property type="entry name" value="MFS_trans_sf"/>
</dbReference>
<feature type="transmembrane region" description="Helical" evidence="6">
    <location>
        <begin position="192"/>
        <end position="216"/>
    </location>
</feature>
<evidence type="ECO:0000256" key="5">
    <source>
        <dbReference type="ARBA" id="ARBA00023136"/>
    </source>
</evidence>
<dbReference type="GO" id="GO:0005886">
    <property type="term" value="C:plasma membrane"/>
    <property type="evidence" value="ECO:0007669"/>
    <property type="project" value="TreeGrafter"/>
</dbReference>
<keyword evidence="2" id="KW-0813">Transport</keyword>
<dbReference type="GO" id="GO:0015174">
    <property type="term" value="F:basic amino acid transmembrane transporter activity"/>
    <property type="evidence" value="ECO:0007669"/>
    <property type="project" value="TreeGrafter"/>
</dbReference>
<dbReference type="InterPro" id="IPR011701">
    <property type="entry name" value="MFS"/>
</dbReference>
<reference evidence="8" key="1">
    <citation type="submission" date="2023-03" db="EMBL/GenBank/DDBJ databases">
        <title>Massive genome expansion in bonnet fungi (Mycena s.s.) driven by repeated elements and novel gene families across ecological guilds.</title>
        <authorList>
            <consortium name="Lawrence Berkeley National Laboratory"/>
            <person name="Harder C.B."/>
            <person name="Miyauchi S."/>
            <person name="Viragh M."/>
            <person name="Kuo A."/>
            <person name="Thoen E."/>
            <person name="Andreopoulos B."/>
            <person name="Lu D."/>
            <person name="Skrede I."/>
            <person name="Drula E."/>
            <person name="Henrissat B."/>
            <person name="Morin E."/>
            <person name="Kohler A."/>
            <person name="Barry K."/>
            <person name="LaButti K."/>
            <person name="Morin E."/>
            <person name="Salamov A."/>
            <person name="Lipzen A."/>
            <person name="Mereny Z."/>
            <person name="Hegedus B."/>
            <person name="Baldrian P."/>
            <person name="Stursova M."/>
            <person name="Weitz H."/>
            <person name="Taylor A."/>
            <person name="Grigoriev I.V."/>
            <person name="Nagy L.G."/>
            <person name="Martin F."/>
            <person name="Kauserud H."/>
        </authorList>
    </citation>
    <scope>NUCLEOTIDE SEQUENCE</scope>
    <source>
        <strain evidence="8">CBHHK067</strain>
    </source>
</reference>